<accession>A0A267EWY5</accession>
<feature type="compositionally biased region" description="Basic and acidic residues" evidence="2">
    <location>
        <begin position="115"/>
        <end position="135"/>
    </location>
</feature>
<evidence type="ECO:0000259" key="3">
    <source>
        <dbReference type="PROSITE" id="PS50106"/>
    </source>
</evidence>
<dbReference type="GO" id="GO:0072659">
    <property type="term" value="P:protein localization to plasma membrane"/>
    <property type="evidence" value="ECO:0007669"/>
    <property type="project" value="TreeGrafter"/>
</dbReference>
<reference evidence="4 5" key="1">
    <citation type="submission" date="2017-06" db="EMBL/GenBank/DDBJ databases">
        <title>A platform for efficient transgenesis in Macrostomum lignano, a flatworm model organism for stem cell research.</title>
        <authorList>
            <person name="Berezikov E."/>
        </authorList>
    </citation>
    <scope>NUCLEOTIDE SEQUENCE [LARGE SCALE GENOMIC DNA]</scope>
    <source>
        <strain evidence="4">DV1</strain>
        <tissue evidence="4">Whole organism</tissue>
    </source>
</reference>
<keyword evidence="1" id="KW-0677">Repeat</keyword>
<gene>
    <name evidence="4" type="ORF">BOX15_Mlig031639g1</name>
</gene>
<dbReference type="InterPro" id="IPR001478">
    <property type="entry name" value="PDZ"/>
</dbReference>
<dbReference type="PROSITE" id="PS50106">
    <property type="entry name" value="PDZ"/>
    <property type="match status" value="1"/>
</dbReference>
<feature type="domain" description="PDZ" evidence="3">
    <location>
        <begin position="12"/>
        <end position="94"/>
    </location>
</feature>
<keyword evidence="5" id="KW-1185">Reference proteome</keyword>
<dbReference type="Gene3D" id="2.30.42.10">
    <property type="match status" value="1"/>
</dbReference>
<dbReference type="Proteomes" id="UP000215902">
    <property type="component" value="Unassembled WGS sequence"/>
</dbReference>
<proteinExistence type="predicted"/>
<dbReference type="GO" id="GO:0016324">
    <property type="term" value="C:apical plasma membrane"/>
    <property type="evidence" value="ECO:0007669"/>
    <property type="project" value="TreeGrafter"/>
</dbReference>
<dbReference type="OrthoDB" id="10007415at2759"/>
<dbReference type="SUPFAM" id="SSF50156">
    <property type="entry name" value="PDZ domain-like"/>
    <property type="match status" value="1"/>
</dbReference>
<dbReference type="PANTHER" id="PTHR14191">
    <property type="entry name" value="PDZ DOMAIN CONTAINING PROTEIN"/>
    <property type="match status" value="1"/>
</dbReference>
<feature type="compositionally biased region" description="Low complexity" evidence="2">
    <location>
        <begin position="194"/>
        <end position="203"/>
    </location>
</feature>
<dbReference type="CDD" id="cd06768">
    <property type="entry name" value="PDZ_NHERF-like"/>
    <property type="match status" value="1"/>
</dbReference>
<feature type="region of interest" description="Disordered" evidence="2">
    <location>
        <begin position="164"/>
        <end position="246"/>
    </location>
</feature>
<feature type="compositionally biased region" description="Polar residues" evidence="2">
    <location>
        <begin position="221"/>
        <end position="238"/>
    </location>
</feature>
<dbReference type="PANTHER" id="PTHR14191:SF3">
    <property type="entry name" value="NA(+)_H(+) EXCHANGE REGULATORY COFACTOR-LIKE PROTEIN NRFL-1"/>
    <property type="match status" value="1"/>
</dbReference>
<feature type="compositionally biased region" description="Low complexity" evidence="2">
    <location>
        <begin position="164"/>
        <end position="187"/>
    </location>
</feature>
<dbReference type="InterPro" id="IPR036034">
    <property type="entry name" value="PDZ_sf"/>
</dbReference>
<name>A0A267EWY5_9PLAT</name>
<dbReference type="EMBL" id="NIVC01001671">
    <property type="protein sequence ID" value="PAA65242.1"/>
    <property type="molecule type" value="Genomic_DNA"/>
</dbReference>
<dbReference type="Pfam" id="PF00595">
    <property type="entry name" value="PDZ"/>
    <property type="match status" value="1"/>
</dbReference>
<dbReference type="GO" id="GO:0043495">
    <property type="term" value="F:protein-membrane adaptor activity"/>
    <property type="evidence" value="ECO:0007669"/>
    <property type="project" value="TreeGrafter"/>
</dbReference>
<feature type="region of interest" description="Disordered" evidence="2">
    <location>
        <begin position="115"/>
        <end position="146"/>
    </location>
</feature>
<dbReference type="AlphaFoldDB" id="A0A267EWY5"/>
<comment type="caution">
    <text evidence="4">The sequence shown here is derived from an EMBL/GenBank/DDBJ whole genome shotgun (WGS) entry which is preliminary data.</text>
</comment>
<sequence>MDLLSHIKKPKLCSLRKWENYAGYGFNLHSEKGKKGQFIGKVDPNSPADLGGLNIYDVLIEVNGINVEDASHNIVVGRVKSIPDRVDLFVCDKETYSYCKENDIKLSSAMHNIDEHSTPARQPPVEERRESDRSSKTATPPPSFSAAAAPVAAAAAVAAPAAASAPTSSASPPAYPTPQQQQQQQPKSQPPPKEQQQQQKQKSNGGDPVGNVSLEEVRSRIGQNKRNQVKMNSGTFSEKYSMFESL</sequence>
<evidence type="ECO:0000256" key="1">
    <source>
        <dbReference type="ARBA" id="ARBA00022737"/>
    </source>
</evidence>
<dbReference type="STRING" id="282301.A0A267EWY5"/>
<organism evidence="4 5">
    <name type="scientific">Macrostomum lignano</name>
    <dbReference type="NCBI Taxonomy" id="282301"/>
    <lineage>
        <taxon>Eukaryota</taxon>
        <taxon>Metazoa</taxon>
        <taxon>Spiralia</taxon>
        <taxon>Lophotrochozoa</taxon>
        <taxon>Platyhelminthes</taxon>
        <taxon>Rhabditophora</taxon>
        <taxon>Macrostomorpha</taxon>
        <taxon>Macrostomida</taxon>
        <taxon>Macrostomidae</taxon>
        <taxon>Macrostomum</taxon>
    </lineage>
</organism>
<evidence type="ECO:0000256" key="2">
    <source>
        <dbReference type="SAM" id="MobiDB-lite"/>
    </source>
</evidence>
<dbReference type="SMART" id="SM00228">
    <property type="entry name" value="PDZ"/>
    <property type="match status" value="1"/>
</dbReference>
<dbReference type="InterPro" id="IPR051067">
    <property type="entry name" value="NHER"/>
</dbReference>
<protein>
    <recommendedName>
        <fullName evidence="3">PDZ domain-containing protein</fullName>
    </recommendedName>
</protein>
<evidence type="ECO:0000313" key="5">
    <source>
        <dbReference type="Proteomes" id="UP000215902"/>
    </source>
</evidence>
<evidence type="ECO:0000313" key="4">
    <source>
        <dbReference type="EMBL" id="PAA65242.1"/>
    </source>
</evidence>